<evidence type="ECO:0000256" key="1">
    <source>
        <dbReference type="ARBA" id="ARBA00004514"/>
    </source>
</evidence>
<dbReference type="InParanoid" id="A7RJK2"/>
<dbReference type="InterPro" id="IPR007317">
    <property type="entry name" value="GET4"/>
</dbReference>
<dbReference type="PhylomeDB" id="A7RJK2"/>
<dbReference type="GO" id="GO:0071818">
    <property type="term" value="C:BAT3 complex"/>
    <property type="evidence" value="ECO:0000318"/>
    <property type="project" value="GO_Central"/>
</dbReference>
<dbReference type="FunFam" id="1.25.40.10:FF:000060">
    <property type="entry name" value="Golgi to ER traffic protein 4 homolog"/>
    <property type="match status" value="1"/>
</dbReference>
<dbReference type="AlphaFoldDB" id="A7RJK2"/>
<accession>A7RJK2</accession>
<dbReference type="PANTHER" id="PTHR12875">
    <property type="entry name" value="GOLGI TO ER TRAFFIC PROTEIN 4 HOMOLOG"/>
    <property type="match status" value="1"/>
</dbReference>
<dbReference type="FunCoup" id="A7RJK2">
    <property type="interactions" value="643"/>
</dbReference>
<evidence type="ECO:0000256" key="4">
    <source>
        <dbReference type="ARBA" id="ARBA00022490"/>
    </source>
</evidence>
<keyword evidence="3" id="KW-0813">Transport</keyword>
<sequence length="310" mass="35607">MAAVSRGGGIQRVLQKLNKSIEEGNYYEAHQMIRTLYFRYTSQKKYQDAIELLHNGTLLFFKYKQMGSGTDLAMLMLDCLKAGKDTIDSECLQKIISIFKAFDPEADTDRQEFIQKALRITADKDPSQKFGSTDLHHMCARIYWQEKNYGESRYHFLYTQDGFQCASMLVEFATTKGFKSEQDLFVTQTVLQYLCLQNSSTASIVFFKFTNKHPDFSGPPFQQPLLNFVWLLLMAIERQGPLSMFTVLCEKYQPSIERDPTYKQYLDRIAQLFFGLPPPQPTGLQGIMGDLVQSLFNDTPQAELEGEDVD</sequence>
<dbReference type="PANTHER" id="PTHR12875:SF0">
    <property type="entry name" value="GOLGI TO ER TRAFFIC PROTEIN 4 HOMOLOG"/>
    <property type="match status" value="1"/>
</dbReference>
<dbReference type="STRING" id="45351.A7RJK2"/>
<evidence type="ECO:0000256" key="3">
    <source>
        <dbReference type="ARBA" id="ARBA00022448"/>
    </source>
</evidence>
<evidence type="ECO:0000256" key="2">
    <source>
        <dbReference type="ARBA" id="ARBA00005351"/>
    </source>
</evidence>
<dbReference type="EMBL" id="DS469514">
    <property type="protein sequence ID" value="EDO48391.1"/>
    <property type="molecule type" value="Genomic_DNA"/>
</dbReference>
<dbReference type="Proteomes" id="UP000001593">
    <property type="component" value="Unassembled WGS sequence"/>
</dbReference>
<evidence type="ECO:0008006" key="7">
    <source>
        <dbReference type="Google" id="ProtNLM"/>
    </source>
</evidence>
<dbReference type="Gene3D" id="1.25.40.10">
    <property type="entry name" value="Tetratricopeptide repeat domain"/>
    <property type="match status" value="1"/>
</dbReference>
<evidence type="ECO:0000313" key="5">
    <source>
        <dbReference type="EMBL" id="EDO48391.1"/>
    </source>
</evidence>
<dbReference type="GO" id="GO:0045048">
    <property type="term" value="P:protein insertion into ER membrane"/>
    <property type="evidence" value="ECO:0000318"/>
    <property type="project" value="GO_Central"/>
</dbReference>
<keyword evidence="4" id="KW-0963">Cytoplasm</keyword>
<comment type="subcellular location">
    <subcellularLocation>
        <location evidence="1">Cytoplasm</location>
        <location evidence="1">Cytosol</location>
    </subcellularLocation>
</comment>
<dbReference type="InterPro" id="IPR011990">
    <property type="entry name" value="TPR-like_helical_dom_sf"/>
</dbReference>
<dbReference type="Pfam" id="PF04190">
    <property type="entry name" value="GET4"/>
    <property type="match status" value="1"/>
</dbReference>
<protein>
    <recommendedName>
        <fullName evidence="7">Golgi to ER traffic protein 4 homolog</fullName>
    </recommendedName>
</protein>
<reference evidence="5 6" key="1">
    <citation type="journal article" date="2007" name="Science">
        <title>Sea anemone genome reveals ancestral eumetazoan gene repertoire and genomic organization.</title>
        <authorList>
            <person name="Putnam N.H."/>
            <person name="Srivastava M."/>
            <person name="Hellsten U."/>
            <person name="Dirks B."/>
            <person name="Chapman J."/>
            <person name="Salamov A."/>
            <person name="Terry A."/>
            <person name="Shapiro H."/>
            <person name="Lindquist E."/>
            <person name="Kapitonov V.V."/>
            <person name="Jurka J."/>
            <person name="Genikhovich G."/>
            <person name="Grigoriev I.V."/>
            <person name="Lucas S.M."/>
            <person name="Steele R.E."/>
            <person name="Finnerty J.R."/>
            <person name="Technau U."/>
            <person name="Martindale M.Q."/>
            <person name="Rokhsar D.S."/>
        </authorList>
    </citation>
    <scope>NUCLEOTIDE SEQUENCE [LARGE SCALE GENOMIC DNA]</scope>
    <source>
        <strain evidence="6">CH2 X CH6</strain>
    </source>
</reference>
<evidence type="ECO:0000313" key="6">
    <source>
        <dbReference type="Proteomes" id="UP000001593"/>
    </source>
</evidence>
<dbReference type="eggNOG" id="KOG3024">
    <property type="taxonomic scope" value="Eukaryota"/>
</dbReference>
<dbReference type="HOGENOM" id="CLU_046061_2_0_1"/>
<name>A7RJK2_NEMVE</name>
<dbReference type="OMA" id="LMDMMGM"/>
<gene>
    <name evidence="5" type="ORF">NEMVEDRAFT_v1g231906</name>
</gene>
<proteinExistence type="inferred from homology"/>
<comment type="similarity">
    <text evidence="2">Belongs to the GET4 family.</text>
</comment>
<keyword evidence="6" id="KW-1185">Reference proteome</keyword>
<dbReference type="GO" id="GO:0005829">
    <property type="term" value="C:cytosol"/>
    <property type="evidence" value="ECO:0000318"/>
    <property type="project" value="GO_Central"/>
</dbReference>
<dbReference type="KEGG" id="nve:5520630"/>
<organism evidence="5 6">
    <name type="scientific">Nematostella vectensis</name>
    <name type="common">Starlet sea anemone</name>
    <dbReference type="NCBI Taxonomy" id="45351"/>
    <lineage>
        <taxon>Eukaryota</taxon>
        <taxon>Metazoa</taxon>
        <taxon>Cnidaria</taxon>
        <taxon>Anthozoa</taxon>
        <taxon>Hexacorallia</taxon>
        <taxon>Actiniaria</taxon>
        <taxon>Edwardsiidae</taxon>
        <taxon>Nematostella</taxon>
    </lineage>
</organism>